<dbReference type="Gene3D" id="3.10.10.10">
    <property type="entry name" value="HIV Type 1 Reverse Transcriptase, subunit A, domain 1"/>
    <property type="match status" value="1"/>
</dbReference>
<evidence type="ECO:0000313" key="4">
    <source>
        <dbReference type="EMBL" id="EEQ99128.1"/>
    </source>
</evidence>
<dbReference type="InterPro" id="IPR000477">
    <property type="entry name" value="RT_dom"/>
</dbReference>
<organism evidence="5">
    <name type="scientific">Perkinsus marinus (strain ATCC 50983 / TXsc)</name>
    <dbReference type="NCBI Taxonomy" id="423536"/>
    <lineage>
        <taxon>Eukaryota</taxon>
        <taxon>Sar</taxon>
        <taxon>Alveolata</taxon>
        <taxon>Perkinsozoa</taxon>
        <taxon>Perkinsea</taxon>
        <taxon>Perkinsida</taxon>
        <taxon>Perkinsidae</taxon>
        <taxon>Perkinsus</taxon>
    </lineage>
</organism>
<feature type="region of interest" description="Disordered" evidence="1">
    <location>
        <begin position="1123"/>
        <end position="1180"/>
    </location>
</feature>
<evidence type="ECO:0000259" key="2">
    <source>
        <dbReference type="PROSITE" id="PS50878"/>
    </source>
</evidence>
<dbReference type="InterPro" id="IPR050951">
    <property type="entry name" value="Retrovirus_Pol_polyprotein"/>
</dbReference>
<dbReference type="InterPro" id="IPR041588">
    <property type="entry name" value="Integrase_H2C2"/>
</dbReference>
<reference evidence="4 5" key="1">
    <citation type="submission" date="2008-07" db="EMBL/GenBank/DDBJ databases">
        <authorList>
            <person name="El-Sayed N."/>
            <person name="Caler E."/>
            <person name="Inman J."/>
            <person name="Amedeo P."/>
            <person name="Hass B."/>
            <person name="Wortman J."/>
        </authorList>
    </citation>
    <scope>NUCLEOTIDE SEQUENCE [LARGE SCALE GENOMIC DNA]</scope>
    <source>
        <strain evidence="5">ATCC 50983 / TXsc</strain>
    </source>
</reference>
<dbReference type="EMBL" id="GG686026">
    <property type="protein sequence ID" value="EEQ99128.1"/>
    <property type="molecule type" value="Genomic_DNA"/>
</dbReference>
<protein>
    <submittedName>
        <fullName evidence="4">Gag/pol/env polyprotein, putative</fullName>
    </submittedName>
</protein>
<dbReference type="Gene3D" id="3.30.70.270">
    <property type="match status" value="1"/>
</dbReference>
<dbReference type="InterPro" id="IPR036397">
    <property type="entry name" value="RNaseH_sf"/>
</dbReference>
<dbReference type="InterPro" id="IPR043128">
    <property type="entry name" value="Rev_trsase/Diguanyl_cyclase"/>
</dbReference>
<dbReference type="PANTHER" id="PTHR37984:SF5">
    <property type="entry name" value="PROTEIN NYNRIN-LIKE"/>
    <property type="match status" value="1"/>
</dbReference>
<sequence length="1180" mass="133121">MPNLNPSALIGRPGICDLALSVHGFVPTQTASEVAVCSIDPVETIEVAGKGKRLLAHCPRLEESRPELHVEPQRRRPDRERKAIYRLLCLMEKEEKVVRLQPGQAWTINEVVLVAKKGAESWKCLPGILDREDDEQLLAHFRVTLDLRFTNKIGATTPTLETENESKLSQYGVHDLIGSLPSHHGAFFGRIDLRDAFHGVYISKKMQQHMATRVLNDQGVEVIFAWNRLPMGYKQSSGLFGRSVELMLIEAREALRKLNIDCSLRSLQDDCIVAGPTASAVNEALDVLIRVVRSYGFECRNSKVQRATDHLVFCGHQISGRESGLPLLTPCPQRRDLSSAGFEAEWEIFIKKCKSSSAKLKFLRKWAGVFQWFSHWLGGLEQDALRCLNKAVKCLQNNDAVDDEQWEKVSVAWHTLAQSFMSGLASLYLGHCIATLIVTDSNVESWYGAILGVVTLDSDNACPALFPELEERLYDISPCDDLFPMPPTGKIFRVLPVRLCGGVWKKREQLRSSTWRERGAQLQCVSENLDALRGDHVISLNDNANLCKTWRDVQGDFGYASEPYAGVWIKRWELFEAYVDKCVWLPREVDALCWTDMSARKLAAGDSADGMIGEVEIAPVDVNNSSGQLNVDDMTKEEVNDIYGCSVVSDDKMHSILVTFSGQPSYEDALSWLSSKQKEDEQLAKIRVSCEKEHKESREFLVEKDCLFHLGRWRADEPVIKQAVLPDCGGLRSTILGEFHEYGIHGSAQLLSGMVQQAYWWPTLRKDCKVFVRKCEVCQRSTKCASDICISRSGQRLQVPLPWYSVGSDVFMLGRELEAEFNLHWTAMLTITCAFTGFTVLVPLPQPVDSACIINAYLYAFSLYGYPRHLRCDGGANLVSQDVNSWLLAHGVSSTVAVGYSPWTGGYYERRHRDLAATLRKFLLDLKYGTGAMYVNSPYALAAMLQGQLNSYGIDWRGARDTTSQMLMTGTIPRPPASLDDIAPRDNWSSQGIFGEINLKEASGEDVALREAKLVEVLRKRATDIRKRRDECLRDFNTVWLERREEARNRFDQTLARKQTKELLKIGDKVLLAERFPSKFAPRWSKPREVVALRGLRCIVKNDDGTLRELHLRYVKKFHSGEEVQPVTTSKRDRPDDIEDHEDGDQGEVQQDDKSPATSSAVRTRPVRKCSRMTSYAHQL</sequence>
<feature type="compositionally biased region" description="Acidic residues" evidence="1">
    <location>
        <begin position="1136"/>
        <end position="1146"/>
    </location>
</feature>
<name>C5LVX7_PERM5</name>
<dbReference type="GO" id="GO:0015074">
    <property type="term" value="P:DNA integration"/>
    <property type="evidence" value="ECO:0007669"/>
    <property type="project" value="InterPro"/>
</dbReference>
<dbReference type="GeneID" id="9044619"/>
<dbReference type="InterPro" id="IPR001584">
    <property type="entry name" value="Integrase_cat-core"/>
</dbReference>
<dbReference type="OrthoDB" id="1430228at2759"/>
<dbReference type="InParanoid" id="C5LVX7"/>
<dbReference type="RefSeq" id="XP_002766411.1">
    <property type="nucleotide sequence ID" value="XM_002766365.1"/>
</dbReference>
<feature type="domain" description="Reverse transcriptase" evidence="2">
    <location>
        <begin position="95"/>
        <end position="318"/>
    </location>
</feature>
<accession>C5LVX7</accession>
<dbReference type="AlphaFoldDB" id="C5LVX7"/>
<dbReference type="GO" id="GO:0003676">
    <property type="term" value="F:nucleic acid binding"/>
    <property type="evidence" value="ECO:0007669"/>
    <property type="project" value="InterPro"/>
</dbReference>
<dbReference type="PROSITE" id="PS50878">
    <property type="entry name" value="RT_POL"/>
    <property type="match status" value="1"/>
</dbReference>
<evidence type="ECO:0000313" key="5">
    <source>
        <dbReference type="Proteomes" id="UP000007800"/>
    </source>
</evidence>
<feature type="domain" description="Integrase catalytic" evidence="3">
    <location>
        <begin position="796"/>
        <end position="981"/>
    </location>
</feature>
<dbReference type="Gene3D" id="1.10.340.70">
    <property type="match status" value="1"/>
</dbReference>
<dbReference type="Pfam" id="PF00078">
    <property type="entry name" value="RVT_1"/>
    <property type="match status" value="1"/>
</dbReference>
<dbReference type="SUPFAM" id="SSF53098">
    <property type="entry name" value="Ribonuclease H-like"/>
    <property type="match status" value="1"/>
</dbReference>
<dbReference type="Pfam" id="PF17921">
    <property type="entry name" value="Integrase_H2C2"/>
    <property type="match status" value="1"/>
</dbReference>
<gene>
    <name evidence="4" type="ORF">Pmar_PMAR023850</name>
</gene>
<dbReference type="Proteomes" id="UP000007800">
    <property type="component" value="Unassembled WGS sequence"/>
</dbReference>
<dbReference type="SUPFAM" id="SSF56672">
    <property type="entry name" value="DNA/RNA polymerases"/>
    <property type="match status" value="1"/>
</dbReference>
<dbReference type="PANTHER" id="PTHR37984">
    <property type="entry name" value="PROTEIN CBG26694"/>
    <property type="match status" value="1"/>
</dbReference>
<dbReference type="PROSITE" id="PS50994">
    <property type="entry name" value="INTEGRASE"/>
    <property type="match status" value="1"/>
</dbReference>
<dbReference type="OMA" id="NANLCKT"/>
<proteinExistence type="predicted"/>
<dbReference type="InterPro" id="IPR012337">
    <property type="entry name" value="RNaseH-like_sf"/>
</dbReference>
<dbReference type="Gene3D" id="3.30.420.10">
    <property type="entry name" value="Ribonuclease H-like superfamily/Ribonuclease H"/>
    <property type="match status" value="1"/>
</dbReference>
<evidence type="ECO:0000256" key="1">
    <source>
        <dbReference type="SAM" id="MobiDB-lite"/>
    </source>
</evidence>
<keyword evidence="5" id="KW-1185">Reference proteome</keyword>
<evidence type="ECO:0000259" key="3">
    <source>
        <dbReference type="PROSITE" id="PS50994"/>
    </source>
</evidence>
<dbReference type="InterPro" id="IPR043502">
    <property type="entry name" value="DNA/RNA_pol_sf"/>
</dbReference>